<dbReference type="OrthoDB" id="4840372at2759"/>
<feature type="compositionally biased region" description="Low complexity" evidence="1">
    <location>
        <begin position="208"/>
        <end position="217"/>
    </location>
</feature>
<keyword evidence="3" id="KW-1185">Reference proteome</keyword>
<proteinExistence type="predicted"/>
<accession>A0A7J6JNZ1</accession>
<protein>
    <submittedName>
        <fullName evidence="2">Uncharacterized protein</fullName>
    </submittedName>
</protein>
<evidence type="ECO:0000313" key="3">
    <source>
        <dbReference type="Proteomes" id="UP000011096"/>
    </source>
</evidence>
<evidence type="ECO:0000256" key="1">
    <source>
        <dbReference type="SAM" id="MobiDB-lite"/>
    </source>
</evidence>
<feature type="region of interest" description="Disordered" evidence="1">
    <location>
        <begin position="199"/>
        <end position="242"/>
    </location>
</feature>
<organism evidence="2 3">
    <name type="scientific">Colletotrichum fructicola (strain Nara gc5)</name>
    <name type="common">Anthracnose fungus</name>
    <name type="synonym">Colletotrichum gloeosporioides (strain Nara gc5)</name>
    <dbReference type="NCBI Taxonomy" id="1213859"/>
    <lineage>
        <taxon>Eukaryota</taxon>
        <taxon>Fungi</taxon>
        <taxon>Dikarya</taxon>
        <taxon>Ascomycota</taxon>
        <taxon>Pezizomycotina</taxon>
        <taxon>Sordariomycetes</taxon>
        <taxon>Hypocreomycetidae</taxon>
        <taxon>Glomerellales</taxon>
        <taxon>Glomerellaceae</taxon>
        <taxon>Colletotrichum</taxon>
        <taxon>Colletotrichum gloeosporioides species complex</taxon>
    </lineage>
</organism>
<reference evidence="2 3" key="2">
    <citation type="submission" date="2020-04" db="EMBL/GenBank/DDBJ databases">
        <title>Genome sequencing and assembly of multiple isolates from the Colletotrichum gloeosporioides species complex.</title>
        <authorList>
            <person name="Gan P."/>
            <person name="Shirasu K."/>
        </authorList>
    </citation>
    <scope>NUCLEOTIDE SEQUENCE [LARGE SCALE GENOMIC DNA]</scope>
    <source>
        <strain evidence="2 3">Nara gc5</strain>
    </source>
</reference>
<reference evidence="2 3" key="1">
    <citation type="submission" date="2012-08" db="EMBL/GenBank/DDBJ databases">
        <authorList>
            <person name="Gan P.H.P."/>
            <person name="Ikeda K."/>
            <person name="Irieda H."/>
            <person name="Narusaka M."/>
            <person name="O'Connell R.J."/>
            <person name="Narusaka Y."/>
            <person name="Takano Y."/>
            <person name="Kubo Y."/>
            <person name="Shirasu K."/>
        </authorList>
    </citation>
    <scope>NUCLEOTIDE SEQUENCE [LARGE SCALE GENOMIC DNA]</scope>
    <source>
        <strain evidence="2 3">Nara gc5</strain>
    </source>
</reference>
<name>A0A7J6JNZ1_COLFN</name>
<sequence length="242" mass="26816">MSLLDLFLPTAQPSPPYLTSHLSLANAGLFKRLPTDITRPETGLALLDCFFPPALRLAPQRRSESGQFYAESASWFLPVAIYFQWLGISQNHIGILAFLSLTVVRHARFEIIPVQTVHPLQVTAPSSKMADIFPFIDETLDWCSHYVNRIETLRLMEAAAPPGNQQLLQKIASTKKQYMNHLAALVAATQMVLKTYTAHQRTAPTPRSASADTVSYSDTDDDDKGSTSAPSESEYFSATEEV</sequence>
<dbReference type="RefSeq" id="XP_031884101.2">
    <property type="nucleotide sequence ID" value="XM_032036762.2"/>
</dbReference>
<dbReference type="AlphaFoldDB" id="A0A7J6JNZ1"/>
<dbReference type="Proteomes" id="UP000011096">
    <property type="component" value="Unassembled WGS sequence"/>
</dbReference>
<evidence type="ECO:0000313" key="2">
    <source>
        <dbReference type="EMBL" id="KAF4492178.1"/>
    </source>
</evidence>
<gene>
    <name evidence="2" type="ORF">CGGC5_v000212</name>
</gene>
<dbReference type="GeneID" id="43620753"/>
<comment type="caution">
    <text evidence="2">The sequence shown here is derived from an EMBL/GenBank/DDBJ whole genome shotgun (WGS) entry which is preliminary data.</text>
</comment>
<dbReference type="InParanoid" id="A0A7J6JNZ1"/>
<dbReference type="EMBL" id="ANPB02000001">
    <property type="protein sequence ID" value="KAF4492178.1"/>
    <property type="molecule type" value="Genomic_DNA"/>
</dbReference>